<dbReference type="EMBL" id="CP065856">
    <property type="protein sequence ID" value="QPV63893.1"/>
    <property type="molecule type" value="Genomic_DNA"/>
</dbReference>
<evidence type="ECO:0000313" key="2">
    <source>
        <dbReference type="Proteomes" id="UP000595001"/>
    </source>
</evidence>
<dbReference type="Proteomes" id="UP000595001">
    <property type="component" value="Chromosome"/>
</dbReference>
<gene>
    <name evidence="1" type="ORF">I7X12_04480</name>
</gene>
<keyword evidence="2" id="KW-1185">Reference proteome</keyword>
<dbReference type="AlphaFoldDB" id="A0A7T3G0X5"/>
<name>A0A7T3G0X5_9EURY</name>
<organism evidence="1 2">
    <name type="scientific">Halosimplex litoreum</name>
    <dbReference type="NCBI Taxonomy" id="1198301"/>
    <lineage>
        <taxon>Archaea</taxon>
        <taxon>Methanobacteriati</taxon>
        <taxon>Methanobacteriota</taxon>
        <taxon>Stenosarchaea group</taxon>
        <taxon>Halobacteria</taxon>
        <taxon>Halobacteriales</taxon>
        <taxon>Haloarculaceae</taxon>
        <taxon>Halosimplex</taxon>
    </lineage>
</organism>
<reference evidence="1 2" key="1">
    <citation type="submission" date="2020-12" db="EMBL/GenBank/DDBJ databases">
        <title>Halosimplex halophilum sp. nov. and Halosimplex salinum sp. nov., two new members of the genus Halosimplex.</title>
        <authorList>
            <person name="Cui H.L."/>
        </authorList>
    </citation>
    <scope>NUCLEOTIDE SEQUENCE [LARGE SCALE GENOMIC DNA]</scope>
    <source>
        <strain evidence="1 2">YGH94</strain>
    </source>
</reference>
<accession>A0A7T3G0X5</accession>
<dbReference type="GeneID" id="60587723"/>
<proteinExistence type="predicted"/>
<sequence length="53" mass="6382">MEILLVNRYGRWDIENAMSLMMDYSRTVCKHLVRISSIRNRRQSMLMDDHVPV</sequence>
<evidence type="ECO:0000313" key="1">
    <source>
        <dbReference type="EMBL" id="QPV63893.1"/>
    </source>
</evidence>
<protein>
    <submittedName>
        <fullName evidence="1">Uncharacterized protein</fullName>
    </submittedName>
</protein>
<dbReference type="KEGG" id="hlt:I7X12_04480"/>
<dbReference type="RefSeq" id="WP_198062670.1">
    <property type="nucleotide sequence ID" value="NZ_CP065856.1"/>
</dbReference>